<dbReference type="EMBL" id="DTGT01000042">
    <property type="protein sequence ID" value="HGH59925.1"/>
    <property type="molecule type" value="Genomic_DNA"/>
</dbReference>
<protein>
    <submittedName>
        <fullName evidence="1">Uncharacterized protein</fullName>
    </submittedName>
</protein>
<name>A0A7C4ER94_9BACT</name>
<sequence length="120" mass="13065">MKAAKADFPSVPRAVEAIDALGSNNSELMATRAIHINVFLKEVPGDTAKTIKKAYNEIGAEAAISSDAYYEVEGTITDMIVMGTVYQHREARRVLSENTKVKPWIDAIAQVVEEAPETKG</sequence>
<organism evidence="1">
    <name type="scientific">Desulfomonile tiedjei</name>
    <dbReference type="NCBI Taxonomy" id="2358"/>
    <lineage>
        <taxon>Bacteria</taxon>
        <taxon>Pseudomonadati</taxon>
        <taxon>Thermodesulfobacteriota</taxon>
        <taxon>Desulfomonilia</taxon>
        <taxon>Desulfomonilales</taxon>
        <taxon>Desulfomonilaceae</taxon>
        <taxon>Desulfomonile</taxon>
    </lineage>
</organism>
<reference evidence="1" key="1">
    <citation type="journal article" date="2020" name="mSystems">
        <title>Genome- and Community-Level Interaction Insights into Carbon Utilization and Element Cycling Functions of Hydrothermarchaeota in Hydrothermal Sediment.</title>
        <authorList>
            <person name="Zhou Z."/>
            <person name="Liu Y."/>
            <person name="Xu W."/>
            <person name="Pan J."/>
            <person name="Luo Z.H."/>
            <person name="Li M."/>
        </authorList>
    </citation>
    <scope>NUCLEOTIDE SEQUENCE [LARGE SCALE GENOMIC DNA]</scope>
    <source>
        <strain evidence="1">SpSt-769</strain>
    </source>
</reference>
<accession>A0A7C4ER94</accession>
<evidence type="ECO:0000313" key="1">
    <source>
        <dbReference type="EMBL" id="HGH59925.1"/>
    </source>
</evidence>
<dbReference type="AlphaFoldDB" id="A0A7C4ER94"/>
<proteinExistence type="predicted"/>
<comment type="caution">
    <text evidence="1">The sequence shown here is derived from an EMBL/GenBank/DDBJ whole genome shotgun (WGS) entry which is preliminary data.</text>
</comment>
<gene>
    <name evidence="1" type="ORF">ENV54_01355</name>
</gene>